<dbReference type="GO" id="GO:0005179">
    <property type="term" value="F:hormone activity"/>
    <property type="evidence" value="ECO:0007669"/>
    <property type="project" value="UniProtKB-KW"/>
</dbReference>
<dbReference type="Pfam" id="PF00473">
    <property type="entry name" value="CRF"/>
    <property type="match status" value="1"/>
</dbReference>
<evidence type="ECO:0000313" key="12">
    <source>
        <dbReference type="Proteomes" id="UP000002279"/>
    </source>
</evidence>
<comment type="subcellular location">
    <subcellularLocation>
        <location evidence="1">Secreted</location>
    </subcellularLocation>
</comment>
<evidence type="ECO:0000259" key="10">
    <source>
        <dbReference type="Pfam" id="PF00473"/>
    </source>
</evidence>
<evidence type="ECO:0000256" key="3">
    <source>
        <dbReference type="ARBA" id="ARBA00011328"/>
    </source>
</evidence>
<comment type="subunit">
    <text evidence="3">Binds with high affinity to CRF receptors 2-alpha and 2-beta.</text>
</comment>
<dbReference type="PANTHER" id="PTHR17575">
    <property type="entry name" value="UROCORTIN-2 AND 3"/>
    <property type="match status" value="1"/>
</dbReference>
<feature type="region of interest" description="Disordered" evidence="8">
    <location>
        <begin position="65"/>
        <end position="104"/>
    </location>
</feature>
<dbReference type="GeneID" id="100085955"/>
<dbReference type="InParanoid" id="A0A6I8N5B4"/>
<dbReference type="RefSeq" id="XP_039769939.1">
    <property type="nucleotide sequence ID" value="XM_039914005.1"/>
</dbReference>
<evidence type="ECO:0000256" key="1">
    <source>
        <dbReference type="ARBA" id="ARBA00004613"/>
    </source>
</evidence>
<protein>
    <submittedName>
        <fullName evidence="11">Urocortin 3</fullName>
    </submittedName>
</protein>
<dbReference type="CTD" id="114131"/>
<gene>
    <name evidence="11" type="primary">UCN3</name>
</gene>
<dbReference type="GO" id="GO:0007586">
    <property type="term" value="P:digestion"/>
    <property type="evidence" value="ECO:0007669"/>
    <property type="project" value="InterPro"/>
</dbReference>
<evidence type="ECO:0000256" key="7">
    <source>
        <dbReference type="ARBA" id="ARBA00025160"/>
    </source>
</evidence>
<dbReference type="GO" id="GO:0009755">
    <property type="term" value="P:hormone-mediated signaling pathway"/>
    <property type="evidence" value="ECO:0000318"/>
    <property type="project" value="GO_Central"/>
</dbReference>
<dbReference type="FunCoup" id="A0A6I8N5B4">
    <property type="interactions" value="313"/>
</dbReference>
<reference evidence="11" key="2">
    <citation type="submission" date="2025-09" db="UniProtKB">
        <authorList>
            <consortium name="Ensembl"/>
        </authorList>
    </citation>
    <scope>IDENTIFICATION</scope>
    <source>
        <strain evidence="11">Glennie</strain>
    </source>
</reference>
<dbReference type="Proteomes" id="UP000002279">
    <property type="component" value="Unplaced"/>
</dbReference>
<keyword evidence="4" id="KW-0964">Secreted</keyword>
<dbReference type="Ensembl" id="ENSOANT00000059675.1">
    <property type="protein sequence ID" value="ENSOANP00000036163.1"/>
    <property type="gene ID" value="ENSOANG00000046832.1"/>
</dbReference>
<evidence type="ECO:0000313" key="11">
    <source>
        <dbReference type="Ensembl" id="ENSOANP00000036163.1"/>
    </source>
</evidence>
<dbReference type="GeneTree" id="ENSGT00940000160568"/>
<feature type="compositionally biased region" description="Acidic residues" evidence="8">
    <location>
        <begin position="72"/>
        <end position="81"/>
    </location>
</feature>
<dbReference type="GO" id="GO:0031669">
    <property type="term" value="P:cellular response to nutrient levels"/>
    <property type="evidence" value="ECO:0000318"/>
    <property type="project" value="GO_Central"/>
</dbReference>
<evidence type="ECO:0000256" key="8">
    <source>
        <dbReference type="SAM" id="MobiDB-lite"/>
    </source>
</evidence>
<dbReference type="RefSeq" id="XP_007655165.1">
    <property type="nucleotide sequence ID" value="XM_007656975.3"/>
</dbReference>
<evidence type="ECO:0000256" key="9">
    <source>
        <dbReference type="SAM" id="SignalP"/>
    </source>
</evidence>
<accession>A0A6I8N5B4</accession>
<dbReference type="InterPro" id="IPR000187">
    <property type="entry name" value="CRF"/>
</dbReference>
<evidence type="ECO:0000256" key="6">
    <source>
        <dbReference type="ARBA" id="ARBA00022729"/>
    </source>
</evidence>
<sequence>MVPSAGFLLLLLLLLGAPQEGRPHKLYRANSIFSYIDTALSAAKKGQLEDGALLVKRSFGYLPGEGRSWEREEGEEEEDGEDKEKRTLPGSGRDGAGRGTGPHSKLLSQALWKFKRHPSKTKATRNTKVTLSLDIPTSIMQVLFTMAKEQSLQDKANANAQLMAQIGRRK</sequence>
<dbReference type="AlphaFoldDB" id="A0A6I8N5B4"/>
<name>A0A6I8N5B4_ORNAN</name>
<dbReference type="GO" id="GO:0051431">
    <property type="term" value="F:corticotropin-releasing hormone receptor 2 binding"/>
    <property type="evidence" value="ECO:0007669"/>
    <property type="project" value="InterPro"/>
</dbReference>
<feature type="signal peptide" evidence="9">
    <location>
        <begin position="1"/>
        <end position="23"/>
    </location>
</feature>
<dbReference type="PANTHER" id="PTHR17575:SF1">
    <property type="entry name" value="UROCORTIN-3"/>
    <property type="match status" value="1"/>
</dbReference>
<dbReference type="KEGG" id="oaa:100085955"/>
<dbReference type="InterPro" id="IPR024270">
    <property type="entry name" value="Urocortin_II/III"/>
</dbReference>
<feature type="domain" description="Corticotropin-releasing factor" evidence="10">
    <location>
        <begin position="130"/>
        <end position="166"/>
    </location>
</feature>
<reference evidence="11" key="1">
    <citation type="submission" date="2025-08" db="UniProtKB">
        <authorList>
            <consortium name="Ensembl"/>
        </authorList>
    </citation>
    <scope>IDENTIFICATION</scope>
    <source>
        <strain evidence="11">Glennie</strain>
    </source>
</reference>
<dbReference type="GO" id="GO:0007189">
    <property type="term" value="P:adenylate cyclase-activating G protein-coupled receptor signaling pathway"/>
    <property type="evidence" value="ECO:0000318"/>
    <property type="project" value="GO_Central"/>
</dbReference>
<evidence type="ECO:0000256" key="5">
    <source>
        <dbReference type="ARBA" id="ARBA00022702"/>
    </source>
</evidence>
<dbReference type="OMA" id="FPGEGHY"/>
<keyword evidence="12" id="KW-1185">Reference proteome</keyword>
<keyword evidence="6 9" id="KW-0732">Signal</keyword>
<dbReference type="OrthoDB" id="9949770at2759"/>
<evidence type="ECO:0000256" key="4">
    <source>
        <dbReference type="ARBA" id="ARBA00022525"/>
    </source>
</evidence>
<proteinExistence type="inferred from homology"/>
<comment type="similarity">
    <text evidence="2">Belongs to the sauvagine/corticotropin-releasing factor/urotensin I family.</text>
</comment>
<evidence type="ECO:0000256" key="2">
    <source>
        <dbReference type="ARBA" id="ARBA00009287"/>
    </source>
</evidence>
<dbReference type="GO" id="GO:0005615">
    <property type="term" value="C:extracellular space"/>
    <property type="evidence" value="ECO:0000318"/>
    <property type="project" value="GO_Central"/>
</dbReference>
<comment type="function">
    <text evidence="7">Suppresses food intake, delays gastric emptying and decreases heat-induced edema. Might represent an endogenous ligand for maintaining homeostasis after stress.</text>
</comment>
<dbReference type="GO" id="GO:0051429">
    <property type="term" value="F:corticotropin-releasing hormone receptor binding"/>
    <property type="evidence" value="ECO:0000318"/>
    <property type="project" value="GO_Central"/>
</dbReference>
<feature type="chain" id="PRO_5026287234" evidence="9">
    <location>
        <begin position="24"/>
        <end position="170"/>
    </location>
</feature>
<organism evidence="11 12">
    <name type="scientific">Ornithorhynchus anatinus</name>
    <name type="common">Duckbill platypus</name>
    <dbReference type="NCBI Taxonomy" id="9258"/>
    <lineage>
        <taxon>Eukaryota</taxon>
        <taxon>Metazoa</taxon>
        <taxon>Chordata</taxon>
        <taxon>Craniata</taxon>
        <taxon>Vertebrata</taxon>
        <taxon>Euteleostomi</taxon>
        <taxon>Mammalia</taxon>
        <taxon>Monotremata</taxon>
        <taxon>Ornithorhynchidae</taxon>
        <taxon>Ornithorhynchus</taxon>
    </lineage>
</organism>
<keyword evidence="5" id="KW-0372">Hormone</keyword>
<dbReference type="Bgee" id="ENSOANG00000046832">
    <property type="expression patterns" value="Expressed in testis and 3 other cell types or tissues"/>
</dbReference>